<sequence>MELDFDRASIELKDGGVWLCLRVKSSFNARRFVFSMRDKLYTADLKEKRKKRSLSANAYFWTLCGKLASTLGIPSHEIYRQYVKEIGDNFETIPIKNEAKERFIQAWESHGLGFLCEELEEAAPGYTTLAAYYGSSTYDSRQMSNLVDLVVFDCKEQGIETLTPDELALMKARWDDHQKGIA</sequence>
<dbReference type="Gene3D" id="1.10.3790.10">
    <property type="entry name" value="NinB"/>
    <property type="match status" value="1"/>
</dbReference>
<reference evidence="1" key="1">
    <citation type="journal article" date="2021" name="Proc. Natl. Acad. Sci. U.S.A.">
        <title>A Catalog of Tens of Thousands of Viruses from Human Metagenomes Reveals Hidden Associations with Chronic Diseases.</title>
        <authorList>
            <person name="Tisza M.J."/>
            <person name="Buck C.B."/>
        </authorList>
    </citation>
    <scope>NUCLEOTIDE SEQUENCE</scope>
    <source>
        <strain evidence="1">Ctfza2</strain>
    </source>
</reference>
<proteinExistence type="predicted"/>
<dbReference type="EMBL" id="BK016163">
    <property type="protein sequence ID" value="DAF99268.1"/>
    <property type="molecule type" value="Genomic_DNA"/>
</dbReference>
<protein>
    <submittedName>
        <fullName evidence="1">NinB protein</fullName>
    </submittedName>
</protein>
<name>A0A8S5UXU9_9CAUD</name>
<evidence type="ECO:0000313" key="1">
    <source>
        <dbReference type="EMBL" id="DAF99268.1"/>
    </source>
</evidence>
<organism evidence="1">
    <name type="scientific">Siphoviridae sp. ctfza2</name>
    <dbReference type="NCBI Taxonomy" id="2825599"/>
    <lineage>
        <taxon>Viruses</taxon>
        <taxon>Duplodnaviria</taxon>
        <taxon>Heunggongvirae</taxon>
        <taxon>Uroviricota</taxon>
        <taxon>Caudoviricetes</taxon>
    </lineage>
</organism>
<accession>A0A8S5UXU9</accession>
<dbReference type="InterPro" id="IPR036619">
    <property type="entry name" value="NinB_sf"/>
</dbReference>